<evidence type="ECO:0000313" key="1">
    <source>
        <dbReference type="EMBL" id="KAK7344819.1"/>
    </source>
</evidence>
<keyword evidence="2" id="KW-1185">Reference proteome</keyword>
<organism evidence="1 2">
    <name type="scientific">Canavalia gladiata</name>
    <name type="common">Sword bean</name>
    <name type="synonym">Dolichos gladiatus</name>
    <dbReference type="NCBI Taxonomy" id="3824"/>
    <lineage>
        <taxon>Eukaryota</taxon>
        <taxon>Viridiplantae</taxon>
        <taxon>Streptophyta</taxon>
        <taxon>Embryophyta</taxon>
        <taxon>Tracheophyta</taxon>
        <taxon>Spermatophyta</taxon>
        <taxon>Magnoliopsida</taxon>
        <taxon>eudicotyledons</taxon>
        <taxon>Gunneridae</taxon>
        <taxon>Pentapetalae</taxon>
        <taxon>rosids</taxon>
        <taxon>fabids</taxon>
        <taxon>Fabales</taxon>
        <taxon>Fabaceae</taxon>
        <taxon>Papilionoideae</taxon>
        <taxon>50 kb inversion clade</taxon>
        <taxon>NPAAA clade</taxon>
        <taxon>indigoferoid/millettioid clade</taxon>
        <taxon>Phaseoleae</taxon>
        <taxon>Canavalia</taxon>
    </lineage>
</organism>
<dbReference type="EMBL" id="JAYMYQ010000003">
    <property type="protein sequence ID" value="KAK7344819.1"/>
    <property type="molecule type" value="Genomic_DNA"/>
</dbReference>
<comment type="caution">
    <text evidence="1">The sequence shown here is derived from an EMBL/GenBank/DDBJ whole genome shotgun (WGS) entry which is preliminary data.</text>
</comment>
<sequence length="217" mass="23724">MVSKTDVQGIRDHVSMGFQGPCKKNVDVGLWGPSIPIPPVRADTKTNVEPPLALRWATLVIKMDGKGTFTFLLDSSLREVNSAVVLCFPHFLLDFLGRTTKFLLFFCSTLTDCDSAPLVFDQALAYGLNSKMCKTGRCQNCCLAKKGDQANLQKSKHDRLKIVHKAIAVAAAKHFQMPIKALEQPLIKLRTALSTPQSAYLADLGPLAAAIVLIGYH</sequence>
<protein>
    <submittedName>
        <fullName evidence="1">Uncharacterized protein</fullName>
    </submittedName>
</protein>
<reference evidence="1 2" key="1">
    <citation type="submission" date="2024-01" db="EMBL/GenBank/DDBJ databases">
        <title>The genomes of 5 underutilized Papilionoideae crops provide insights into root nodulation and disease resistanc.</title>
        <authorList>
            <person name="Jiang F."/>
        </authorList>
    </citation>
    <scope>NUCLEOTIDE SEQUENCE [LARGE SCALE GENOMIC DNA]</scope>
    <source>
        <strain evidence="1">LVBAO_FW01</strain>
        <tissue evidence="1">Leaves</tissue>
    </source>
</reference>
<dbReference type="AlphaFoldDB" id="A0AAN9LZ82"/>
<name>A0AAN9LZ82_CANGL</name>
<evidence type="ECO:0000313" key="2">
    <source>
        <dbReference type="Proteomes" id="UP001367508"/>
    </source>
</evidence>
<dbReference type="Proteomes" id="UP001367508">
    <property type="component" value="Unassembled WGS sequence"/>
</dbReference>
<proteinExistence type="predicted"/>
<accession>A0AAN9LZ82</accession>
<gene>
    <name evidence="1" type="ORF">VNO77_14937</name>
</gene>